<sequence length="286" mass="31341">MGHKRKAAQSPSSPPKGATETSKRLKKHAEQPETPTKAAPLVLEEVLHNKPLPPRAVDPSAKSKRKDKSKKDKKSRDKSKKSSSKDGNAAPARAGKENEGRKPESEEGFVQLTTRVLITLPPAQTTAPLSGVQDTLNAMLFNYVPQLQGVVLCYNNIRLIEEVGAVVGDSPFVQFWVEAMFVLWRPVVDMELQGQITIQSPDHIGLLLYNTFNVSIPAELIDKTRYEWRSAAEGGYDSAANSGSMGEWVEKESGKGIDSLNNGWLSFKVAEVLRASEVLSLTGYLT</sequence>
<dbReference type="Proteomes" id="UP001145114">
    <property type="component" value="Unassembled WGS sequence"/>
</dbReference>
<name>A0ACC1HEB5_9FUNG</name>
<dbReference type="EMBL" id="JAMZIH010005608">
    <property type="protein sequence ID" value="KAJ1674908.1"/>
    <property type="molecule type" value="Genomic_DNA"/>
</dbReference>
<protein>
    <submittedName>
        <fullName evidence="1">Uncharacterized protein</fullName>
    </submittedName>
</protein>
<accession>A0ACC1HEB5</accession>
<evidence type="ECO:0000313" key="1">
    <source>
        <dbReference type="EMBL" id="KAJ1674908.1"/>
    </source>
</evidence>
<gene>
    <name evidence="1" type="ORF">EV182_002320</name>
</gene>
<proteinExistence type="predicted"/>
<comment type="caution">
    <text evidence="1">The sequence shown here is derived from an EMBL/GenBank/DDBJ whole genome shotgun (WGS) entry which is preliminary data.</text>
</comment>
<keyword evidence="2" id="KW-1185">Reference proteome</keyword>
<organism evidence="1 2">
    <name type="scientific">Spiromyces aspiralis</name>
    <dbReference type="NCBI Taxonomy" id="68401"/>
    <lineage>
        <taxon>Eukaryota</taxon>
        <taxon>Fungi</taxon>
        <taxon>Fungi incertae sedis</taxon>
        <taxon>Zoopagomycota</taxon>
        <taxon>Kickxellomycotina</taxon>
        <taxon>Kickxellomycetes</taxon>
        <taxon>Kickxellales</taxon>
        <taxon>Kickxellaceae</taxon>
        <taxon>Spiromyces</taxon>
    </lineage>
</organism>
<reference evidence="1" key="1">
    <citation type="submission" date="2022-06" db="EMBL/GenBank/DDBJ databases">
        <title>Phylogenomic reconstructions and comparative analyses of Kickxellomycotina fungi.</title>
        <authorList>
            <person name="Reynolds N.K."/>
            <person name="Stajich J.E."/>
            <person name="Barry K."/>
            <person name="Grigoriev I.V."/>
            <person name="Crous P."/>
            <person name="Smith M.E."/>
        </authorList>
    </citation>
    <scope>NUCLEOTIDE SEQUENCE</scope>
    <source>
        <strain evidence="1">RSA 2271</strain>
    </source>
</reference>
<evidence type="ECO:0000313" key="2">
    <source>
        <dbReference type="Proteomes" id="UP001145114"/>
    </source>
</evidence>